<keyword evidence="3" id="KW-1185">Reference proteome</keyword>
<dbReference type="AlphaFoldDB" id="A0A067KA36"/>
<evidence type="ECO:0000313" key="3">
    <source>
        <dbReference type="Proteomes" id="UP000027138"/>
    </source>
</evidence>
<evidence type="ECO:0000256" key="1">
    <source>
        <dbReference type="SAM" id="MobiDB-lite"/>
    </source>
</evidence>
<feature type="compositionally biased region" description="Polar residues" evidence="1">
    <location>
        <begin position="27"/>
        <end position="36"/>
    </location>
</feature>
<dbReference type="EMBL" id="KK914561">
    <property type="protein sequence ID" value="KDP33101.1"/>
    <property type="molecule type" value="Genomic_DNA"/>
</dbReference>
<sequence>MMARLLQTINIFMDKVTGKKIDVLDSHVNQSPTSKSSTKEENEYSSKCVKELRGQPPRSPSGGTDSGRDLTEERPTVTPNIVFRTTSPMTHPSVYEAEDSHAP</sequence>
<evidence type="ECO:0000313" key="2">
    <source>
        <dbReference type="EMBL" id="KDP33101.1"/>
    </source>
</evidence>
<name>A0A067KA36_JATCU</name>
<accession>A0A067KA36</accession>
<organism evidence="2 3">
    <name type="scientific">Jatropha curcas</name>
    <name type="common">Barbados nut</name>
    <dbReference type="NCBI Taxonomy" id="180498"/>
    <lineage>
        <taxon>Eukaryota</taxon>
        <taxon>Viridiplantae</taxon>
        <taxon>Streptophyta</taxon>
        <taxon>Embryophyta</taxon>
        <taxon>Tracheophyta</taxon>
        <taxon>Spermatophyta</taxon>
        <taxon>Magnoliopsida</taxon>
        <taxon>eudicotyledons</taxon>
        <taxon>Gunneridae</taxon>
        <taxon>Pentapetalae</taxon>
        <taxon>rosids</taxon>
        <taxon>fabids</taxon>
        <taxon>Malpighiales</taxon>
        <taxon>Euphorbiaceae</taxon>
        <taxon>Crotonoideae</taxon>
        <taxon>Jatropheae</taxon>
        <taxon>Jatropha</taxon>
    </lineage>
</organism>
<proteinExistence type="predicted"/>
<feature type="region of interest" description="Disordered" evidence="1">
    <location>
        <begin position="22"/>
        <end position="103"/>
    </location>
</feature>
<feature type="compositionally biased region" description="Basic and acidic residues" evidence="1">
    <location>
        <begin position="66"/>
        <end position="75"/>
    </location>
</feature>
<feature type="compositionally biased region" description="Basic and acidic residues" evidence="1">
    <location>
        <begin position="37"/>
        <end position="53"/>
    </location>
</feature>
<reference evidence="2 3" key="1">
    <citation type="journal article" date="2014" name="PLoS ONE">
        <title>Global Analysis of Gene Expression Profiles in Physic Nut (Jatropha curcas L.) Seedlings Exposed to Salt Stress.</title>
        <authorList>
            <person name="Zhang L."/>
            <person name="Zhang C."/>
            <person name="Wu P."/>
            <person name="Chen Y."/>
            <person name="Li M."/>
            <person name="Jiang H."/>
            <person name="Wu G."/>
        </authorList>
    </citation>
    <scope>NUCLEOTIDE SEQUENCE [LARGE SCALE GENOMIC DNA]</scope>
    <source>
        <strain evidence="3">cv. GZQX0401</strain>
        <tissue evidence="2">Young leaves</tissue>
    </source>
</reference>
<dbReference type="Proteomes" id="UP000027138">
    <property type="component" value="Unassembled WGS sequence"/>
</dbReference>
<feature type="compositionally biased region" description="Polar residues" evidence="1">
    <location>
        <begin position="77"/>
        <end position="90"/>
    </location>
</feature>
<protein>
    <submittedName>
        <fullName evidence="2">Uncharacterized protein</fullName>
    </submittedName>
</protein>
<gene>
    <name evidence="2" type="ORF">JCGZ_13545</name>
</gene>